<keyword evidence="2" id="KW-0812">Transmembrane</keyword>
<feature type="transmembrane region" description="Helical" evidence="2">
    <location>
        <begin position="58"/>
        <end position="80"/>
    </location>
</feature>
<organism evidence="3 4">
    <name type="scientific">Hoeflea alexandrii</name>
    <dbReference type="NCBI Taxonomy" id="288436"/>
    <lineage>
        <taxon>Bacteria</taxon>
        <taxon>Pseudomonadati</taxon>
        <taxon>Pseudomonadota</taxon>
        <taxon>Alphaproteobacteria</taxon>
        <taxon>Hyphomicrobiales</taxon>
        <taxon>Rhizobiaceae</taxon>
        <taxon>Hoeflea</taxon>
    </lineage>
</organism>
<feature type="region of interest" description="Disordered" evidence="1">
    <location>
        <begin position="1"/>
        <end position="20"/>
    </location>
</feature>
<protein>
    <recommendedName>
        <fullName evidence="5">DUF304 domain-containing protein</fullName>
    </recommendedName>
</protein>
<keyword evidence="2" id="KW-1133">Transmembrane helix</keyword>
<feature type="compositionally biased region" description="Polar residues" evidence="1">
    <location>
        <begin position="1"/>
        <end position="14"/>
    </location>
</feature>
<dbReference type="Proteomes" id="UP001320715">
    <property type="component" value="Unassembled WGS sequence"/>
</dbReference>
<evidence type="ECO:0000256" key="2">
    <source>
        <dbReference type="SAM" id="Phobius"/>
    </source>
</evidence>
<dbReference type="EMBL" id="JAAAML010000001">
    <property type="protein sequence ID" value="MCO6407117.1"/>
    <property type="molecule type" value="Genomic_DNA"/>
</dbReference>
<evidence type="ECO:0000256" key="1">
    <source>
        <dbReference type="SAM" id="MobiDB-lite"/>
    </source>
</evidence>
<dbReference type="RefSeq" id="WP_252914553.1">
    <property type="nucleotide sequence ID" value="NZ_JAAAML010000001.1"/>
</dbReference>
<evidence type="ECO:0008006" key="5">
    <source>
        <dbReference type="Google" id="ProtNLM"/>
    </source>
</evidence>
<name>A0ABT1CLL5_9HYPH</name>
<comment type="caution">
    <text evidence="3">The sequence shown here is derived from an EMBL/GenBank/DDBJ whole genome shotgun (WGS) entry which is preliminary data.</text>
</comment>
<reference evidence="3 4" key="1">
    <citation type="submission" date="2020-01" db="EMBL/GenBank/DDBJ databases">
        <title>Genomes of bacteria type strains.</title>
        <authorList>
            <person name="Chen J."/>
            <person name="Zhu S."/>
            <person name="Yang J."/>
        </authorList>
    </citation>
    <scope>NUCLEOTIDE SEQUENCE [LARGE SCALE GENOMIC DNA]</scope>
    <source>
        <strain evidence="3 4">DSM 16655</strain>
    </source>
</reference>
<proteinExistence type="predicted"/>
<sequence>MDSADSPTKPSPSGSGREPRRAEWRASAMALFLPGLVVAIGYAALWIILFVNGRGGGALARVCLLVLVIVVPLLFAYAGLRLSTTRLMLRGAHLEAHPGFPARDPIVVNYPAIAGLSLRRGLSGWITGAGSLVIERESGSPVIVSGLSNPDAALADLSNRCRTFKGREFAD</sequence>
<evidence type="ECO:0000313" key="4">
    <source>
        <dbReference type="Proteomes" id="UP001320715"/>
    </source>
</evidence>
<keyword evidence="4" id="KW-1185">Reference proteome</keyword>
<evidence type="ECO:0000313" key="3">
    <source>
        <dbReference type="EMBL" id="MCO6407117.1"/>
    </source>
</evidence>
<keyword evidence="2" id="KW-0472">Membrane</keyword>
<gene>
    <name evidence="3" type="ORF">GTW23_02930</name>
</gene>
<accession>A0ABT1CLL5</accession>
<feature type="transmembrane region" description="Helical" evidence="2">
    <location>
        <begin position="30"/>
        <end position="52"/>
    </location>
</feature>